<dbReference type="OrthoDB" id="10365934at2759"/>
<dbReference type="AlphaFoldDB" id="A0A8X6UWY3"/>
<sequence>MVCGSGPGTAHEVLSHTAIAKEINSVLRLAKVHAIRDAHQQENQLVIDLIRRSIDRFRLRYSLDVHPSSFTTTSELSMARSRQSTDCGGEYSVRPWRRSTKECNSLINNTELNTLTNVSKIEQDSNSMETSLIIH</sequence>
<organism evidence="1 2">
    <name type="scientific">Nephila pilipes</name>
    <name type="common">Giant wood spider</name>
    <name type="synonym">Nephila maculata</name>
    <dbReference type="NCBI Taxonomy" id="299642"/>
    <lineage>
        <taxon>Eukaryota</taxon>
        <taxon>Metazoa</taxon>
        <taxon>Ecdysozoa</taxon>
        <taxon>Arthropoda</taxon>
        <taxon>Chelicerata</taxon>
        <taxon>Arachnida</taxon>
        <taxon>Araneae</taxon>
        <taxon>Araneomorphae</taxon>
        <taxon>Entelegynae</taxon>
        <taxon>Araneoidea</taxon>
        <taxon>Nephilidae</taxon>
        <taxon>Nephila</taxon>
    </lineage>
</organism>
<proteinExistence type="predicted"/>
<protein>
    <submittedName>
        <fullName evidence="1">Uncharacterized protein</fullName>
    </submittedName>
</protein>
<evidence type="ECO:0000313" key="2">
    <source>
        <dbReference type="Proteomes" id="UP000887013"/>
    </source>
</evidence>
<dbReference type="Proteomes" id="UP000887013">
    <property type="component" value="Unassembled WGS sequence"/>
</dbReference>
<name>A0A8X6UWY3_NEPPI</name>
<accession>A0A8X6UWY3</accession>
<reference evidence="1" key="1">
    <citation type="submission" date="2020-08" db="EMBL/GenBank/DDBJ databases">
        <title>Multicomponent nature underlies the extraordinary mechanical properties of spider dragline silk.</title>
        <authorList>
            <person name="Kono N."/>
            <person name="Nakamura H."/>
            <person name="Mori M."/>
            <person name="Yoshida Y."/>
            <person name="Ohtoshi R."/>
            <person name="Malay A.D."/>
            <person name="Moran D.A.P."/>
            <person name="Tomita M."/>
            <person name="Numata K."/>
            <person name="Arakawa K."/>
        </authorList>
    </citation>
    <scope>NUCLEOTIDE SEQUENCE</scope>
</reference>
<dbReference type="EMBL" id="BMAW01039624">
    <property type="protein sequence ID" value="GFU56559.1"/>
    <property type="molecule type" value="Genomic_DNA"/>
</dbReference>
<gene>
    <name evidence="1" type="primary">AVEN_15466_1</name>
    <name evidence="1" type="ORF">NPIL_546233</name>
</gene>
<keyword evidence="2" id="KW-1185">Reference proteome</keyword>
<comment type="caution">
    <text evidence="1">The sequence shown here is derived from an EMBL/GenBank/DDBJ whole genome shotgun (WGS) entry which is preliminary data.</text>
</comment>
<evidence type="ECO:0000313" key="1">
    <source>
        <dbReference type="EMBL" id="GFU56559.1"/>
    </source>
</evidence>